<accession>A0ABW6TD60</accession>
<comment type="caution">
    <text evidence="1">The sequence shown here is derived from an EMBL/GenBank/DDBJ whole genome shotgun (WGS) entry which is preliminary data.</text>
</comment>
<keyword evidence="2" id="KW-1185">Reference proteome</keyword>
<proteinExistence type="predicted"/>
<evidence type="ECO:0000313" key="1">
    <source>
        <dbReference type="EMBL" id="MFF4022720.1"/>
    </source>
</evidence>
<dbReference type="Proteomes" id="UP001602089">
    <property type="component" value="Unassembled WGS sequence"/>
</dbReference>
<dbReference type="EMBL" id="JBIATK010000002">
    <property type="protein sequence ID" value="MFF4022720.1"/>
    <property type="molecule type" value="Genomic_DNA"/>
</dbReference>
<organism evidence="1 2">
    <name type="scientific">Nocardia elegans</name>
    <dbReference type="NCBI Taxonomy" id="300029"/>
    <lineage>
        <taxon>Bacteria</taxon>
        <taxon>Bacillati</taxon>
        <taxon>Actinomycetota</taxon>
        <taxon>Actinomycetes</taxon>
        <taxon>Mycobacteriales</taxon>
        <taxon>Nocardiaceae</taxon>
        <taxon>Nocardia</taxon>
    </lineage>
</organism>
<name>A0ABW6TD60_9NOCA</name>
<dbReference type="RefSeq" id="WP_195022556.1">
    <property type="nucleotide sequence ID" value="NZ_JADLPS010000005.1"/>
</dbReference>
<evidence type="ECO:0000313" key="2">
    <source>
        <dbReference type="Proteomes" id="UP001602089"/>
    </source>
</evidence>
<sequence length="51" mass="5492">MPDRAEERAFGLWTNLHGIATLVANGSVELIAPGIDPNRLALRTVAQHLAD</sequence>
<reference evidence="1 2" key="1">
    <citation type="submission" date="2024-10" db="EMBL/GenBank/DDBJ databases">
        <title>The Natural Products Discovery Center: Release of the First 8490 Sequenced Strains for Exploring Actinobacteria Biosynthetic Diversity.</title>
        <authorList>
            <person name="Kalkreuter E."/>
            <person name="Kautsar S.A."/>
            <person name="Yang D."/>
            <person name="Bader C.D."/>
            <person name="Teijaro C.N."/>
            <person name="Fluegel L."/>
            <person name="Davis C.M."/>
            <person name="Simpson J.R."/>
            <person name="Lauterbach L."/>
            <person name="Steele A.D."/>
            <person name="Gui C."/>
            <person name="Meng S."/>
            <person name="Li G."/>
            <person name="Viehrig K."/>
            <person name="Ye F."/>
            <person name="Su P."/>
            <person name="Kiefer A.F."/>
            <person name="Nichols A."/>
            <person name="Cepeda A.J."/>
            <person name="Yan W."/>
            <person name="Fan B."/>
            <person name="Jiang Y."/>
            <person name="Adhikari A."/>
            <person name="Zheng C.-J."/>
            <person name="Schuster L."/>
            <person name="Cowan T.M."/>
            <person name="Smanski M.J."/>
            <person name="Chevrette M.G."/>
            <person name="De Carvalho L.P.S."/>
            <person name="Shen B."/>
        </authorList>
    </citation>
    <scope>NUCLEOTIDE SEQUENCE [LARGE SCALE GENOMIC DNA]</scope>
    <source>
        <strain evidence="1 2">NPDC001867</strain>
    </source>
</reference>
<gene>
    <name evidence="1" type="ORF">ACFYY5_07735</name>
</gene>
<protein>
    <submittedName>
        <fullName evidence="1">Uncharacterized protein</fullName>
    </submittedName>
</protein>